<organism evidence="3 4">
    <name type="scientific">Leucosporidium creatinivorum</name>
    <dbReference type="NCBI Taxonomy" id="106004"/>
    <lineage>
        <taxon>Eukaryota</taxon>
        <taxon>Fungi</taxon>
        <taxon>Dikarya</taxon>
        <taxon>Basidiomycota</taxon>
        <taxon>Pucciniomycotina</taxon>
        <taxon>Microbotryomycetes</taxon>
        <taxon>Leucosporidiales</taxon>
        <taxon>Leucosporidium</taxon>
    </lineage>
</organism>
<dbReference type="InterPro" id="IPR008011">
    <property type="entry name" value="Complex1_LYR_dom"/>
</dbReference>
<dbReference type="InParanoid" id="A0A1Y2FYD0"/>
<dbReference type="OrthoDB" id="2533168at2759"/>
<protein>
    <recommendedName>
        <fullName evidence="2">Complex 1 LYR protein domain-containing protein</fullName>
    </recommendedName>
</protein>
<feature type="domain" description="Complex 1 LYR protein" evidence="2">
    <location>
        <begin position="7"/>
        <end position="54"/>
    </location>
</feature>
<reference evidence="3 4" key="1">
    <citation type="submission" date="2016-07" db="EMBL/GenBank/DDBJ databases">
        <title>Pervasive Adenine N6-methylation of Active Genes in Fungi.</title>
        <authorList>
            <consortium name="DOE Joint Genome Institute"/>
            <person name="Mondo S.J."/>
            <person name="Dannebaum R.O."/>
            <person name="Kuo R.C."/>
            <person name="Labutti K."/>
            <person name="Haridas S."/>
            <person name="Kuo A."/>
            <person name="Salamov A."/>
            <person name="Ahrendt S.R."/>
            <person name="Lipzen A."/>
            <person name="Sullivan W."/>
            <person name="Andreopoulos W.B."/>
            <person name="Clum A."/>
            <person name="Lindquist E."/>
            <person name="Daum C."/>
            <person name="Ramamoorthy G.K."/>
            <person name="Gryganskyi A."/>
            <person name="Culley D."/>
            <person name="Magnuson J.K."/>
            <person name="James T.Y."/>
            <person name="O'Malley M.A."/>
            <person name="Stajich J.E."/>
            <person name="Spatafora J.W."/>
            <person name="Visel A."/>
            <person name="Grigoriev I.V."/>
        </authorList>
    </citation>
    <scope>NUCLEOTIDE SEQUENCE [LARGE SCALE GENOMIC DNA]</scope>
    <source>
        <strain evidence="3 4">62-1032</strain>
    </source>
</reference>
<name>A0A1Y2FYD0_9BASI</name>
<comment type="caution">
    <text evidence="3">The sequence shown here is derived from an EMBL/GenBank/DDBJ whole genome shotgun (WGS) entry which is preliminary data.</text>
</comment>
<dbReference type="Pfam" id="PF05347">
    <property type="entry name" value="Complex1_LYR"/>
    <property type="match status" value="1"/>
</dbReference>
<dbReference type="Proteomes" id="UP000193467">
    <property type="component" value="Unassembled WGS sequence"/>
</dbReference>
<evidence type="ECO:0000313" key="4">
    <source>
        <dbReference type="Proteomes" id="UP000193467"/>
    </source>
</evidence>
<feature type="compositionally biased region" description="Polar residues" evidence="1">
    <location>
        <begin position="145"/>
        <end position="155"/>
    </location>
</feature>
<evidence type="ECO:0000259" key="2">
    <source>
        <dbReference type="Pfam" id="PF05347"/>
    </source>
</evidence>
<evidence type="ECO:0000313" key="3">
    <source>
        <dbReference type="EMBL" id="ORY88562.1"/>
    </source>
</evidence>
<keyword evidence="4" id="KW-1185">Reference proteome</keyword>
<proteinExistence type="predicted"/>
<dbReference type="EMBL" id="MCGR01000009">
    <property type="protein sequence ID" value="ORY88562.1"/>
    <property type="molecule type" value="Genomic_DNA"/>
</dbReference>
<evidence type="ECO:0000256" key="1">
    <source>
        <dbReference type="SAM" id="MobiDB-lite"/>
    </source>
</evidence>
<dbReference type="AlphaFoldDB" id="A0A1Y2FYD0"/>
<feature type="region of interest" description="Disordered" evidence="1">
    <location>
        <begin position="87"/>
        <end position="180"/>
    </location>
</feature>
<gene>
    <name evidence="3" type="ORF">BCR35DRAFT_217724</name>
</gene>
<sequence length="180" mass="20018">MASDRARTLGLYRSLLRVALQMPDDHRRALVVFRARSEFELHRALQQGSPEQAERWIDGEVYRDNLEHQAAHLSALSSRSLLIPVDLRRQRSSSSSSHSHSHTCTDPTHNHGPPSPSLQPSPEVDDRRKLIRAVAARKDGATRKATGTAQAQSKFMQGPEPSWLKKKKEVEGGLKAMGGS</sequence>
<accession>A0A1Y2FYD0</accession>